<evidence type="ECO:0000256" key="2">
    <source>
        <dbReference type="SAM" id="Phobius"/>
    </source>
</evidence>
<dbReference type="AlphaFoldDB" id="A0A917NBY7"/>
<keyword evidence="2" id="KW-0472">Membrane</keyword>
<evidence type="ECO:0008006" key="5">
    <source>
        <dbReference type="Google" id="ProtNLM"/>
    </source>
</evidence>
<feature type="compositionally biased region" description="Basic and acidic residues" evidence="1">
    <location>
        <begin position="158"/>
        <end position="170"/>
    </location>
</feature>
<feature type="transmembrane region" description="Helical" evidence="2">
    <location>
        <begin position="73"/>
        <end position="99"/>
    </location>
</feature>
<keyword evidence="2" id="KW-1133">Transmembrane helix</keyword>
<reference evidence="3" key="2">
    <citation type="submission" date="2020-09" db="EMBL/GenBank/DDBJ databases">
        <authorList>
            <person name="Sun Q."/>
            <person name="Ohkuma M."/>
        </authorList>
    </citation>
    <scope>NUCLEOTIDE SEQUENCE</scope>
    <source>
        <strain evidence="3">JCM 13919</strain>
    </source>
</reference>
<sequence length="180" mass="18984">MWEKMKSFFTKDLPEGFDRFVAKPFLNNWKSITTVVVAATAVALCLVYPPMILSLAVFALASSPAMAAFGSGAVMAATALVASAVALTVASVFGLAFGAKKLFDTFFKKGSDEQPDEEFSDSEDSTVSPSLSNLGGRKKSANDETLDAEEGQHASPLDSHKKSPEVKPETTHVASPSASS</sequence>
<dbReference type="RefSeq" id="WP_165481159.1">
    <property type="nucleotide sequence ID" value="NZ_CAAAIA010000007.1"/>
</dbReference>
<keyword evidence="2" id="KW-0812">Transmembrane</keyword>
<reference evidence="3" key="1">
    <citation type="journal article" date="2014" name="Int. J. Syst. Evol. Microbiol.">
        <title>Complete genome sequence of Corynebacterium casei LMG S-19264T (=DSM 44701T), isolated from a smear-ripened cheese.</title>
        <authorList>
            <consortium name="US DOE Joint Genome Institute (JGI-PGF)"/>
            <person name="Walter F."/>
            <person name="Albersmeier A."/>
            <person name="Kalinowski J."/>
            <person name="Ruckert C."/>
        </authorList>
    </citation>
    <scope>NUCLEOTIDE SEQUENCE</scope>
    <source>
        <strain evidence="3">JCM 13919</strain>
    </source>
</reference>
<evidence type="ECO:0000313" key="3">
    <source>
        <dbReference type="EMBL" id="GGI86885.1"/>
    </source>
</evidence>
<accession>A0A917NBY7</accession>
<evidence type="ECO:0000256" key="1">
    <source>
        <dbReference type="SAM" id="MobiDB-lite"/>
    </source>
</evidence>
<feature type="transmembrane region" description="Helical" evidence="2">
    <location>
        <begin position="35"/>
        <end position="61"/>
    </location>
</feature>
<feature type="region of interest" description="Disordered" evidence="1">
    <location>
        <begin position="113"/>
        <end position="180"/>
    </location>
</feature>
<comment type="caution">
    <text evidence="3">The sequence shown here is derived from an EMBL/GenBank/DDBJ whole genome shotgun (WGS) entry which is preliminary data.</text>
</comment>
<evidence type="ECO:0000313" key="4">
    <source>
        <dbReference type="Proteomes" id="UP000630149"/>
    </source>
</evidence>
<organism evidence="3 4">
    <name type="scientific">Legionella impletisoli</name>
    <dbReference type="NCBI Taxonomy" id="343510"/>
    <lineage>
        <taxon>Bacteria</taxon>
        <taxon>Pseudomonadati</taxon>
        <taxon>Pseudomonadota</taxon>
        <taxon>Gammaproteobacteria</taxon>
        <taxon>Legionellales</taxon>
        <taxon>Legionellaceae</taxon>
        <taxon>Legionella</taxon>
    </lineage>
</organism>
<dbReference type="Proteomes" id="UP000630149">
    <property type="component" value="Unassembled WGS sequence"/>
</dbReference>
<protein>
    <recommendedName>
        <fullName evidence="5">Transmembrane protein</fullName>
    </recommendedName>
</protein>
<name>A0A917NBY7_9GAMM</name>
<proteinExistence type="predicted"/>
<feature type="compositionally biased region" description="Acidic residues" evidence="1">
    <location>
        <begin position="113"/>
        <end position="124"/>
    </location>
</feature>
<dbReference type="EMBL" id="BMOB01000006">
    <property type="protein sequence ID" value="GGI86885.1"/>
    <property type="molecule type" value="Genomic_DNA"/>
</dbReference>
<keyword evidence="4" id="KW-1185">Reference proteome</keyword>
<gene>
    <name evidence="3" type="ORF">GCM10007966_14430</name>
</gene>